<gene>
    <name evidence="2" type="ORF">GUJ93_ZPchr0006g46146</name>
</gene>
<accession>A0A8J5VW94</accession>
<dbReference type="EMBL" id="JAAALK010000283">
    <property type="protein sequence ID" value="KAG8074296.1"/>
    <property type="molecule type" value="Genomic_DNA"/>
</dbReference>
<evidence type="ECO:0000256" key="1">
    <source>
        <dbReference type="SAM" id="MobiDB-lite"/>
    </source>
</evidence>
<name>A0A8J5VW94_ZIZPA</name>
<evidence type="ECO:0000313" key="3">
    <source>
        <dbReference type="Proteomes" id="UP000729402"/>
    </source>
</evidence>
<keyword evidence="3" id="KW-1185">Reference proteome</keyword>
<protein>
    <submittedName>
        <fullName evidence="2">Uncharacterized protein</fullName>
    </submittedName>
</protein>
<dbReference type="Proteomes" id="UP000729402">
    <property type="component" value="Unassembled WGS sequence"/>
</dbReference>
<feature type="region of interest" description="Disordered" evidence="1">
    <location>
        <begin position="15"/>
        <end position="45"/>
    </location>
</feature>
<dbReference type="AlphaFoldDB" id="A0A8J5VW94"/>
<feature type="region of interest" description="Disordered" evidence="1">
    <location>
        <begin position="99"/>
        <end position="165"/>
    </location>
</feature>
<dbReference type="OrthoDB" id="5577072at2759"/>
<sequence>MSRLAVESEVIVSPFVRKDQQGPSESESTRHKARPQAGVTPRRSAAARCVRGWRVPAPARVPARALAPQFVTEFDASQTIIASAAPAVIAPLQDSGHFLKHSSRKPSSLPTPEEEAALAASAAGGPSFVLDTSTAPDNPSFHIAHGNASMESEKTPPPRAADAPS</sequence>
<proteinExistence type="predicted"/>
<organism evidence="2 3">
    <name type="scientific">Zizania palustris</name>
    <name type="common">Northern wild rice</name>
    <dbReference type="NCBI Taxonomy" id="103762"/>
    <lineage>
        <taxon>Eukaryota</taxon>
        <taxon>Viridiplantae</taxon>
        <taxon>Streptophyta</taxon>
        <taxon>Embryophyta</taxon>
        <taxon>Tracheophyta</taxon>
        <taxon>Spermatophyta</taxon>
        <taxon>Magnoliopsida</taxon>
        <taxon>Liliopsida</taxon>
        <taxon>Poales</taxon>
        <taxon>Poaceae</taxon>
        <taxon>BOP clade</taxon>
        <taxon>Oryzoideae</taxon>
        <taxon>Oryzeae</taxon>
        <taxon>Zizaniinae</taxon>
        <taxon>Zizania</taxon>
    </lineage>
</organism>
<reference evidence="2" key="1">
    <citation type="journal article" date="2021" name="bioRxiv">
        <title>Whole Genome Assembly and Annotation of Northern Wild Rice, Zizania palustris L., Supports a Whole Genome Duplication in the Zizania Genus.</title>
        <authorList>
            <person name="Haas M."/>
            <person name="Kono T."/>
            <person name="Macchietto M."/>
            <person name="Millas R."/>
            <person name="McGilp L."/>
            <person name="Shao M."/>
            <person name="Duquette J."/>
            <person name="Hirsch C.N."/>
            <person name="Kimball J."/>
        </authorList>
    </citation>
    <scope>NUCLEOTIDE SEQUENCE</scope>
    <source>
        <tissue evidence="2">Fresh leaf tissue</tissue>
    </source>
</reference>
<reference evidence="2" key="2">
    <citation type="submission" date="2021-02" db="EMBL/GenBank/DDBJ databases">
        <authorList>
            <person name="Kimball J.A."/>
            <person name="Haas M.W."/>
            <person name="Macchietto M."/>
            <person name="Kono T."/>
            <person name="Duquette J."/>
            <person name="Shao M."/>
        </authorList>
    </citation>
    <scope>NUCLEOTIDE SEQUENCE</scope>
    <source>
        <tissue evidence="2">Fresh leaf tissue</tissue>
    </source>
</reference>
<feature type="compositionally biased region" description="Low complexity" evidence="1">
    <location>
        <begin position="117"/>
        <end position="127"/>
    </location>
</feature>
<comment type="caution">
    <text evidence="2">The sequence shown here is derived from an EMBL/GenBank/DDBJ whole genome shotgun (WGS) entry which is preliminary data.</text>
</comment>
<evidence type="ECO:0000313" key="2">
    <source>
        <dbReference type="EMBL" id="KAG8074296.1"/>
    </source>
</evidence>